<evidence type="ECO:0000313" key="10">
    <source>
        <dbReference type="Proteomes" id="UP000005239"/>
    </source>
</evidence>
<dbReference type="Pfam" id="PF15361">
    <property type="entry name" value="RIC3"/>
    <property type="match status" value="1"/>
</dbReference>
<proteinExistence type="inferred from homology"/>
<dbReference type="Proteomes" id="UP000005239">
    <property type="component" value="Unassembled WGS sequence"/>
</dbReference>
<dbReference type="GO" id="GO:0043005">
    <property type="term" value="C:neuron projection"/>
    <property type="evidence" value="ECO:0000318"/>
    <property type="project" value="GO_Central"/>
</dbReference>
<evidence type="ECO:0000256" key="5">
    <source>
        <dbReference type="ARBA" id="ARBA00022989"/>
    </source>
</evidence>
<dbReference type="GO" id="GO:0007271">
    <property type="term" value="P:synaptic transmission, cholinergic"/>
    <property type="evidence" value="ECO:0000318"/>
    <property type="project" value="GO_Central"/>
</dbReference>
<feature type="region of interest" description="Disordered" evidence="7">
    <location>
        <begin position="1"/>
        <end position="42"/>
    </location>
</feature>
<reference evidence="10" key="1">
    <citation type="journal article" date="2008" name="Nat. Genet.">
        <title>The Pristionchus pacificus genome provides a unique perspective on nematode lifestyle and parasitism.</title>
        <authorList>
            <person name="Dieterich C."/>
            <person name="Clifton S.W."/>
            <person name="Schuster L.N."/>
            <person name="Chinwalla A."/>
            <person name="Delehaunty K."/>
            <person name="Dinkelacker I."/>
            <person name="Fulton L."/>
            <person name="Fulton R."/>
            <person name="Godfrey J."/>
            <person name="Minx P."/>
            <person name="Mitreva M."/>
            <person name="Roeseler W."/>
            <person name="Tian H."/>
            <person name="Witte H."/>
            <person name="Yang S.P."/>
            <person name="Wilson R.K."/>
            <person name="Sommer R.J."/>
        </authorList>
    </citation>
    <scope>NUCLEOTIDE SEQUENCE [LARGE SCALE GENOMIC DNA]</scope>
    <source>
        <strain evidence="10">PS312</strain>
    </source>
</reference>
<dbReference type="OrthoDB" id="10070774at2759"/>
<name>A0A2A6BX37_PRIPA</name>
<feature type="compositionally biased region" description="Basic and acidic residues" evidence="7">
    <location>
        <begin position="261"/>
        <end position="272"/>
    </location>
</feature>
<dbReference type="AlphaFoldDB" id="A0A2A6BX37"/>
<keyword evidence="5 8" id="KW-1133">Transmembrane helix</keyword>
<dbReference type="GO" id="GO:0034394">
    <property type="term" value="P:protein localization to cell surface"/>
    <property type="evidence" value="ECO:0000318"/>
    <property type="project" value="GO_Central"/>
</dbReference>
<keyword evidence="3 8" id="KW-0812">Transmembrane</keyword>
<feature type="transmembrane region" description="Helical" evidence="8">
    <location>
        <begin position="139"/>
        <end position="160"/>
    </location>
</feature>
<evidence type="ECO:0000256" key="7">
    <source>
        <dbReference type="SAM" id="MobiDB-lite"/>
    </source>
</evidence>
<dbReference type="GO" id="GO:0045202">
    <property type="term" value="C:synapse"/>
    <property type="evidence" value="ECO:0007669"/>
    <property type="project" value="GOC"/>
</dbReference>
<protein>
    <submittedName>
        <fullName evidence="9">Ric-3</fullName>
    </submittedName>
</protein>
<feature type="region of interest" description="Disordered" evidence="7">
    <location>
        <begin position="239"/>
        <end position="290"/>
    </location>
</feature>
<sequence>MSRSRSRDRPKKGSTKTASDLRDRRPRNHHRRRRDEDDDEEARGFGGWKLGLVIGVIVVCFAVVYPHVFHPLLMSFMGRSDPAPQASSRPPMHPGMGGRAPTGSSRGPAGHHPSMGHPSFGQGQVPAADAGSKGGARSLYTFMIPIYTVGVIAFLLYTMFKSKKKNRRNRRRGSDDEYSDDEDEEESRGRGKPLGGRKMRDLQERLKQTESAMSKILEQLEKAQAEGKLTPEMMANLGEQASKVEEEQPKPASKGKKASKKDKEAAKGDKTLENVAKQLPDQETTQYMEDLEKALADFKELSDLYEDAQGGKRRRQASESESDGSVTDEDVSSDAEDEDDGEEDREGEDREEKHSKTSSKASSSHPFPDADDDSEVEIEEVEQDDDDDEEQDQDEEPAREPTTPPPAPEAADEKIRRRKPKKI</sequence>
<dbReference type="GO" id="GO:0043025">
    <property type="term" value="C:neuronal cell body"/>
    <property type="evidence" value="ECO:0000318"/>
    <property type="project" value="GO_Central"/>
</dbReference>
<feature type="compositionally biased region" description="Basic residues" evidence="7">
    <location>
        <begin position="24"/>
        <end position="33"/>
    </location>
</feature>
<keyword evidence="4" id="KW-0256">Endoplasmic reticulum</keyword>
<evidence type="ECO:0000256" key="3">
    <source>
        <dbReference type="ARBA" id="ARBA00022692"/>
    </source>
</evidence>
<evidence type="ECO:0000256" key="8">
    <source>
        <dbReference type="SAM" id="Phobius"/>
    </source>
</evidence>
<dbReference type="GO" id="GO:0006937">
    <property type="term" value="P:regulation of muscle contraction"/>
    <property type="evidence" value="ECO:0007669"/>
    <property type="project" value="EnsemblMetazoa"/>
</dbReference>
<accession>A0A8R1UG66</accession>
<feature type="compositionally biased region" description="Acidic residues" evidence="7">
    <location>
        <begin position="320"/>
        <end position="346"/>
    </location>
</feature>
<dbReference type="GO" id="GO:0005789">
    <property type="term" value="C:endoplasmic reticulum membrane"/>
    <property type="evidence" value="ECO:0007669"/>
    <property type="project" value="UniProtKB-SubCell"/>
</dbReference>
<keyword evidence="10" id="KW-1185">Reference proteome</keyword>
<dbReference type="PANTHER" id="PTHR21723">
    <property type="entry name" value="RESISTANCE TO INHIBITORS OF CHOLINESTERASE PROTEIN 3 RIC3"/>
    <property type="match status" value="1"/>
</dbReference>
<feature type="compositionally biased region" description="Basic residues" evidence="7">
    <location>
        <begin position="1"/>
        <end position="14"/>
    </location>
</feature>
<feature type="region of interest" description="Disordered" evidence="7">
    <location>
        <begin position="80"/>
        <end position="131"/>
    </location>
</feature>
<feature type="compositionally biased region" description="Acidic residues" evidence="7">
    <location>
        <begin position="176"/>
        <end position="186"/>
    </location>
</feature>
<dbReference type="EnsemblMetazoa" id="PPA19165.1">
    <property type="protein sequence ID" value="PPA19165.1"/>
    <property type="gene ID" value="WBGene00108719"/>
</dbReference>
<comment type="subcellular location">
    <subcellularLocation>
        <location evidence="1">Endoplasmic reticulum membrane</location>
    </subcellularLocation>
</comment>
<dbReference type="InterPro" id="IPR026160">
    <property type="entry name" value="Ric3"/>
</dbReference>
<keyword evidence="6 8" id="KW-0472">Membrane</keyword>
<feature type="compositionally biased region" description="Acidic residues" evidence="7">
    <location>
        <begin position="369"/>
        <end position="397"/>
    </location>
</feature>
<evidence type="ECO:0000256" key="1">
    <source>
        <dbReference type="ARBA" id="ARBA00004586"/>
    </source>
</evidence>
<reference evidence="9" key="2">
    <citation type="submission" date="2022-06" db="UniProtKB">
        <authorList>
            <consortium name="EnsemblMetazoa"/>
        </authorList>
    </citation>
    <scope>IDENTIFICATION</scope>
    <source>
        <strain evidence="9">PS312</strain>
    </source>
</reference>
<dbReference type="InterPro" id="IPR032763">
    <property type="entry name" value="RIC3_N"/>
</dbReference>
<feature type="transmembrane region" description="Helical" evidence="8">
    <location>
        <begin position="50"/>
        <end position="69"/>
    </location>
</feature>
<comment type="similarity">
    <text evidence="2">Belongs to the ric-3 family.</text>
</comment>
<feature type="region of interest" description="Disordered" evidence="7">
    <location>
        <begin position="164"/>
        <end position="200"/>
    </location>
</feature>
<evidence type="ECO:0000256" key="2">
    <source>
        <dbReference type="ARBA" id="ARBA00008538"/>
    </source>
</evidence>
<dbReference type="GO" id="GO:0032224">
    <property type="term" value="P:positive regulation of synaptic transmission, cholinergic"/>
    <property type="evidence" value="ECO:0007669"/>
    <property type="project" value="EnsemblMetazoa"/>
</dbReference>
<evidence type="ECO:0000256" key="6">
    <source>
        <dbReference type="ARBA" id="ARBA00023136"/>
    </source>
</evidence>
<organism evidence="9 10">
    <name type="scientific">Pristionchus pacificus</name>
    <name type="common">Parasitic nematode worm</name>
    <dbReference type="NCBI Taxonomy" id="54126"/>
    <lineage>
        <taxon>Eukaryota</taxon>
        <taxon>Metazoa</taxon>
        <taxon>Ecdysozoa</taxon>
        <taxon>Nematoda</taxon>
        <taxon>Chromadorea</taxon>
        <taxon>Rhabditida</taxon>
        <taxon>Rhabditina</taxon>
        <taxon>Diplogasteromorpha</taxon>
        <taxon>Diplogasteroidea</taxon>
        <taxon>Neodiplogasteridae</taxon>
        <taxon>Pristionchus</taxon>
    </lineage>
</organism>
<feature type="region of interest" description="Disordered" evidence="7">
    <location>
        <begin position="307"/>
        <end position="423"/>
    </location>
</feature>
<evidence type="ECO:0000256" key="4">
    <source>
        <dbReference type="ARBA" id="ARBA00022824"/>
    </source>
</evidence>
<dbReference type="PANTHER" id="PTHR21723:SF3">
    <property type="entry name" value="PROTEIN RIC-3"/>
    <property type="match status" value="1"/>
</dbReference>
<dbReference type="GO" id="GO:0044183">
    <property type="term" value="F:protein folding chaperone"/>
    <property type="evidence" value="ECO:0007669"/>
    <property type="project" value="EnsemblMetazoa"/>
</dbReference>
<accession>A0A2A6BX37</accession>
<gene>
    <name evidence="9" type="primary">WBGene00108719</name>
</gene>
<evidence type="ECO:0000313" key="9">
    <source>
        <dbReference type="EnsemblMetazoa" id="PPA19165.1"/>
    </source>
</evidence>